<dbReference type="GO" id="GO:0004803">
    <property type="term" value="F:transposase activity"/>
    <property type="evidence" value="ECO:0007669"/>
    <property type="project" value="InterPro"/>
</dbReference>
<dbReference type="OrthoDB" id="5289737at2"/>
<dbReference type="Proteomes" id="UP000076852">
    <property type="component" value="Chromosome 1"/>
</dbReference>
<dbReference type="PANTHER" id="PTHR33055:SF3">
    <property type="entry name" value="PUTATIVE TRANSPOSASE FOR IS117-RELATED"/>
    <property type="match status" value="1"/>
</dbReference>
<dbReference type="KEGG" id="buz:AYM40_09895"/>
<feature type="domain" description="Transposase IS110-like N-terminal" evidence="2">
    <location>
        <begin position="7"/>
        <end position="146"/>
    </location>
</feature>
<dbReference type="NCBIfam" id="NF033542">
    <property type="entry name" value="transpos_IS110"/>
    <property type="match status" value="1"/>
</dbReference>
<dbReference type="InterPro" id="IPR002525">
    <property type="entry name" value="Transp_IS110-like_N"/>
</dbReference>
<accession>A0A160FJZ2</accession>
<keyword evidence="1" id="KW-0175">Coiled coil</keyword>
<dbReference type="STRING" id="1804984.AYM40_09895"/>
<organism evidence="4 5">
    <name type="scientific">Paraburkholderia phytofirmans OLGA172</name>
    <dbReference type="NCBI Taxonomy" id="1417228"/>
    <lineage>
        <taxon>Bacteria</taxon>
        <taxon>Pseudomonadati</taxon>
        <taxon>Pseudomonadota</taxon>
        <taxon>Betaproteobacteria</taxon>
        <taxon>Burkholderiales</taxon>
        <taxon>Burkholderiaceae</taxon>
        <taxon>Paraburkholderia</taxon>
    </lineage>
</organism>
<dbReference type="AlphaFoldDB" id="A0A160FJZ2"/>
<dbReference type="Pfam" id="PF02371">
    <property type="entry name" value="Transposase_20"/>
    <property type="match status" value="1"/>
</dbReference>
<evidence type="ECO:0000259" key="2">
    <source>
        <dbReference type="Pfam" id="PF01548"/>
    </source>
</evidence>
<dbReference type="InterPro" id="IPR047650">
    <property type="entry name" value="Transpos_IS110"/>
</dbReference>
<dbReference type="Pfam" id="PF01548">
    <property type="entry name" value="DEDD_Tnp_IS110"/>
    <property type="match status" value="1"/>
</dbReference>
<feature type="domain" description="Transposase IS116/IS110/IS902 C-terminal" evidence="3">
    <location>
        <begin position="212"/>
        <end position="289"/>
    </location>
</feature>
<dbReference type="InterPro" id="IPR003346">
    <property type="entry name" value="Transposase_20"/>
</dbReference>
<evidence type="ECO:0000313" key="5">
    <source>
        <dbReference type="Proteomes" id="UP000076852"/>
    </source>
</evidence>
<evidence type="ECO:0000256" key="1">
    <source>
        <dbReference type="SAM" id="Coils"/>
    </source>
</evidence>
<reference evidence="4 5" key="1">
    <citation type="journal article" date="2016" name="Gene">
        <title>PacBio SMRT assembly of a complex multi-replicon genome reveals chlorocatechol degradative operon in a region of genome plasticity.</title>
        <authorList>
            <person name="Ricker N."/>
            <person name="Shen S.Y."/>
            <person name="Goordial J."/>
            <person name="Jin S."/>
            <person name="Fulthorpe R.R."/>
        </authorList>
    </citation>
    <scope>NUCLEOTIDE SEQUENCE [LARGE SCALE GENOMIC DNA]</scope>
    <source>
        <strain evidence="4 5">OLGA172</strain>
    </source>
</reference>
<protein>
    <submittedName>
        <fullName evidence="4">Transposase</fullName>
    </submittedName>
</protein>
<proteinExistence type="predicted"/>
<feature type="coiled-coil region" evidence="1">
    <location>
        <begin position="180"/>
        <end position="214"/>
    </location>
</feature>
<dbReference type="GO" id="GO:0006313">
    <property type="term" value="P:DNA transposition"/>
    <property type="evidence" value="ECO:0007669"/>
    <property type="project" value="InterPro"/>
</dbReference>
<dbReference type="RefSeq" id="WP_063496070.1">
    <property type="nucleotide sequence ID" value="NZ_CP014578.1"/>
</dbReference>
<evidence type="ECO:0000313" key="4">
    <source>
        <dbReference type="EMBL" id="ANB72645.1"/>
    </source>
</evidence>
<sequence length="341" mass="37555">MANATLIGIDLGKHCFFVHAQDAHGHELWRRKASRSQLYTQIANCPACTVAMESCAGAHWLARKFRACGHEVRLIAPQFVKPFVKDNKTDFADAEAICEAASRPSMRFVAVKTPEQQILLALHRMREALVRERTATSNQIHAFLLEFGVSLPIGSVAITRLPVLLDDPAHALPPPMVSLLLRLHRRHGQLSNEIAELETELRRQLAENEAGQRLLTIPGIGPMTASSLLAMAGDVHGFRCGRDFAASLGLVPRQHSTGGRATLLGISKRGDRHLRSLLVQGARAVLRCVHRRADALGVWVQALLRRRHTNVVACALANKMARIVWAILARGGEYRANPRPA</sequence>
<keyword evidence="5" id="KW-1185">Reference proteome</keyword>
<evidence type="ECO:0000259" key="3">
    <source>
        <dbReference type="Pfam" id="PF02371"/>
    </source>
</evidence>
<name>A0A160FJZ2_9BURK</name>
<dbReference type="GO" id="GO:0003677">
    <property type="term" value="F:DNA binding"/>
    <property type="evidence" value="ECO:0007669"/>
    <property type="project" value="InterPro"/>
</dbReference>
<dbReference type="EMBL" id="CP014578">
    <property type="protein sequence ID" value="ANB72645.1"/>
    <property type="molecule type" value="Genomic_DNA"/>
</dbReference>
<gene>
    <name evidence="4" type="ORF">AYM40_09895</name>
</gene>
<dbReference type="PANTHER" id="PTHR33055">
    <property type="entry name" value="TRANSPOSASE FOR INSERTION SEQUENCE ELEMENT IS1111A"/>
    <property type="match status" value="1"/>
</dbReference>